<feature type="compositionally biased region" description="Acidic residues" evidence="1">
    <location>
        <begin position="126"/>
        <end position="136"/>
    </location>
</feature>
<sequence length="145" mass="16052">MGCGSSTAQTALETSTNSAKAPHKNGDVKKMSDNNNTEKSEIKVPAIEIPPSEAFEIPFDDNDGKNGLIKRHPPKRLQRLEEQSNSLAPPTIEDLEEKLATAELRRKEYLNQKVTIAKQMQKTGNENDDDEEEANTTDELTNDGN</sequence>
<evidence type="ECO:0000256" key="1">
    <source>
        <dbReference type="SAM" id="MobiDB-lite"/>
    </source>
</evidence>
<organism evidence="2">
    <name type="scientific">Culicoides sonorensis</name>
    <name type="common">Biting midge</name>
    <dbReference type="NCBI Taxonomy" id="179676"/>
    <lineage>
        <taxon>Eukaryota</taxon>
        <taxon>Metazoa</taxon>
        <taxon>Ecdysozoa</taxon>
        <taxon>Arthropoda</taxon>
        <taxon>Hexapoda</taxon>
        <taxon>Insecta</taxon>
        <taxon>Pterygota</taxon>
        <taxon>Neoptera</taxon>
        <taxon>Endopterygota</taxon>
        <taxon>Diptera</taxon>
        <taxon>Nematocera</taxon>
        <taxon>Chironomoidea</taxon>
        <taxon>Ceratopogonidae</taxon>
        <taxon>Ceratopogoninae</taxon>
        <taxon>Culicoides</taxon>
        <taxon>Monoculicoides</taxon>
    </lineage>
</organism>
<feature type="region of interest" description="Disordered" evidence="1">
    <location>
        <begin position="118"/>
        <end position="145"/>
    </location>
</feature>
<gene>
    <name evidence="2" type="primary">CSON014252</name>
</gene>
<feature type="compositionally biased region" description="Basic and acidic residues" evidence="1">
    <location>
        <begin position="24"/>
        <end position="42"/>
    </location>
</feature>
<accession>A0A336MA17</accession>
<proteinExistence type="predicted"/>
<dbReference type="VEuPathDB" id="VectorBase:CSON014252"/>
<evidence type="ECO:0000313" key="2">
    <source>
        <dbReference type="EMBL" id="SSX27194.1"/>
    </source>
</evidence>
<name>A0A336MA17_CULSO</name>
<dbReference type="EMBL" id="UFQT01000782">
    <property type="protein sequence ID" value="SSX27194.1"/>
    <property type="molecule type" value="Genomic_DNA"/>
</dbReference>
<dbReference type="AlphaFoldDB" id="A0A336MA17"/>
<feature type="region of interest" description="Disordered" evidence="1">
    <location>
        <begin position="1"/>
        <end position="92"/>
    </location>
</feature>
<dbReference type="OMA" id="KAPHKNG"/>
<protein>
    <submittedName>
        <fullName evidence="2">CSON014252 protein</fullName>
    </submittedName>
</protein>
<reference evidence="2" key="1">
    <citation type="submission" date="2018-07" db="EMBL/GenBank/DDBJ databases">
        <authorList>
            <person name="Quirk P.G."/>
            <person name="Krulwich T.A."/>
        </authorList>
    </citation>
    <scope>NUCLEOTIDE SEQUENCE</scope>
</reference>
<feature type="compositionally biased region" description="Polar residues" evidence="1">
    <location>
        <begin position="1"/>
        <end position="19"/>
    </location>
</feature>
<feature type="compositionally biased region" description="Basic residues" evidence="1">
    <location>
        <begin position="68"/>
        <end position="77"/>
    </location>
</feature>